<dbReference type="PANTHER" id="PTHR30265:SF2">
    <property type="entry name" value="TRANSCRIPTION TERMINATION_ANTITERMINATION PROTEIN NUSG"/>
    <property type="match status" value="1"/>
</dbReference>
<dbReference type="CDD" id="cd09891">
    <property type="entry name" value="NGN_Bact_1"/>
    <property type="match status" value="1"/>
</dbReference>
<dbReference type="SUPFAM" id="SSF82679">
    <property type="entry name" value="N-utilization substance G protein NusG, N-terminal domain"/>
    <property type="match status" value="1"/>
</dbReference>
<dbReference type="GO" id="GO:0006354">
    <property type="term" value="P:DNA-templated transcription elongation"/>
    <property type="evidence" value="ECO:0007669"/>
    <property type="project" value="UniProtKB-UniRule"/>
</dbReference>
<dbReference type="EMBL" id="PFFQ01000032">
    <property type="protein sequence ID" value="PIW16979.1"/>
    <property type="molecule type" value="Genomic_DNA"/>
</dbReference>
<dbReference type="GO" id="GO:0006353">
    <property type="term" value="P:DNA-templated transcription termination"/>
    <property type="evidence" value="ECO:0007669"/>
    <property type="project" value="UniProtKB-UniRule"/>
</dbReference>
<comment type="caution">
    <text evidence="10">The sequence shown here is derived from an EMBL/GenBank/DDBJ whole genome shotgun (WGS) entry which is preliminary data.</text>
</comment>
<dbReference type="GO" id="GO:0005829">
    <property type="term" value="C:cytosol"/>
    <property type="evidence" value="ECO:0007669"/>
    <property type="project" value="TreeGrafter"/>
</dbReference>
<evidence type="ECO:0000256" key="4">
    <source>
        <dbReference type="ARBA" id="ARBA00023163"/>
    </source>
</evidence>
<evidence type="ECO:0000256" key="5">
    <source>
        <dbReference type="HAMAP-Rule" id="MF_00948"/>
    </source>
</evidence>
<dbReference type="InterPro" id="IPR005824">
    <property type="entry name" value="KOW"/>
</dbReference>
<evidence type="ECO:0000256" key="1">
    <source>
        <dbReference type="ARBA" id="ARBA00022472"/>
    </source>
</evidence>
<accession>A0A2M7G591</accession>
<keyword evidence="3 5" id="KW-0805">Transcription regulation</keyword>
<dbReference type="FunFam" id="2.30.30.30:FF:000002">
    <property type="entry name" value="Transcription termination/antitermination factor NusG"/>
    <property type="match status" value="1"/>
</dbReference>
<dbReference type="HAMAP" id="MF_00948">
    <property type="entry name" value="NusG"/>
    <property type="match status" value="1"/>
</dbReference>
<dbReference type="Pfam" id="PF02357">
    <property type="entry name" value="NusG"/>
    <property type="match status" value="1"/>
</dbReference>
<feature type="domain" description="KOW" evidence="9">
    <location>
        <begin position="128"/>
        <end position="155"/>
    </location>
</feature>
<dbReference type="GO" id="GO:0031564">
    <property type="term" value="P:transcription antitermination"/>
    <property type="evidence" value="ECO:0007669"/>
    <property type="project" value="UniProtKB-UniRule"/>
</dbReference>
<evidence type="ECO:0000256" key="7">
    <source>
        <dbReference type="RuleBase" id="RU000538"/>
    </source>
</evidence>
<evidence type="ECO:0000259" key="9">
    <source>
        <dbReference type="SMART" id="SM00739"/>
    </source>
</evidence>
<dbReference type="GO" id="GO:0032784">
    <property type="term" value="P:regulation of DNA-templated transcription elongation"/>
    <property type="evidence" value="ECO:0007669"/>
    <property type="project" value="InterPro"/>
</dbReference>
<evidence type="ECO:0000256" key="2">
    <source>
        <dbReference type="ARBA" id="ARBA00022814"/>
    </source>
</evidence>
<dbReference type="SMART" id="SM00738">
    <property type="entry name" value="NGN"/>
    <property type="match status" value="1"/>
</dbReference>
<dbReference type="NCBIfam" id="TIGR00922">
    <property type="entry name" value="nusG"/>
    <property type="match status" value="1"/>
</dbReference>
<comment type="similarity">
    <text evidence="5 7">Belongs to the NusG family.</text>
</comment>
<dbReference type="Gene3D" id="3.30.70.940">
    <property type="entry name" value="NusG, N-terminal domain"/>
    <property type="match status" value="1"/>
</dbReference>
<dbReference type="InterPro" id="IPR015869">
    <property type="entry name" value="Transcrpt_antiterm_NusG_bac_CS"/>
</dbReference>
<dbReference type="SUPFAM" id="SSF50104">
    <property type="entry name" value="Translation proteins SH3-like domain"/>
    <property type="match status" value="1"/>
</dbReference>
<reference evidence="10 11" key="1">
    <citation type="submission" date="2017-09" db="EMBL/GenBank/DDBJ databases">
        <title>Depth-based differentiation of microbial function through sediment-hosted aquifers and enrichment of novel symbionts in the deep terrestrial subsurface.</title>
        <authorList>
            <person name="Probst A.J."/>
            <person name="Ladd B."/>
            <person name="Jarett J.K."/>
            <person name="Geller-Mcgrath D.E."/>
            <person name="Sieber C.M."/>
            <person name="Emerson J.B."/>
            <person name="Anantharaman K."/>
            <person name="Thomas B.C."/>
            <person name="Malmstrom R."/>
            <person name="Stieglmeier M."/>
            <person name="Klingl A."/>
            <person name="Woyke T."/>
            <person name="Ryan C.M."/>
            <person name="Banfield J.F."/>
        </authorList>
    </citation>
    <scope>NUCLEOTIDE SEQUENCE [LARGE SCALE GENOMIC DNA]</scope>
    <source>
        <strain evidence="10">CG17_big_fil_post_rev_8_21_14_2_50_48_46</strain>
    </source>
</reference>
<evidence type="ECO:0000313" key="10">
    <source>
        <dbReference type="EMBL" id="PIW16979.1"/>
    </source>
</evidence>
<dbReference type="Pfam" id="PF00467">
    <property type="entry name" value="KOW"/>
    <property type="match status" value="1"/>
</dbReference>
<dbReference type="InterPro" id="IPR014722">
    <property type="entry name" value="Rib_uL2_dom2"/>
</dbReference>
<dbReference type="FunFam" id="3.30.70.940:FF:000002">
    <property type="entry name" value="Transcription termination/antitermination protein NusG"/>
    <property type="match status" value="1"/>
</dbReference>
<sequence length="182" mass="20724">MNLTNTETQGKRWYVVHTYSGHESKVKQNLLRRSESMGMDNRIFNIEVPEEKVIELKDGKRTEKTKKIFPGYVLVEMILDDDSWHVVRNTPGVTSFVGAGSRPVPLSPREVKKILKRASSRKARIEFDYKIADEVKITSGPFQDFNGKIIEVSPERGKVKVSVSIFGRSTPVELEFGQINKV</sequence>
<keyword evidence="4 5" id="KW-0804">Transcription</keyword>
<organism evidence="10 11">
    <name type="scientific">bacterium (Candidatus Blackallbacteria) CG17_big_fil_post_rev_8_21_14_2_50_48_46</name>
    <dbReference type="NCBI Taxonomy" id="2014261"/>
    <lineage>
        <taxon>Bacteria</taxon>
        <taxon>Candidatus Blackallbacteria</taxon>
    </lineage>
</organism>
<keyword evidence="2 5" id="KW-0889">Transcription antitermination</keyword>
<evidence type="ECO:0000256" key="3">
    <source>
        <dbReference type="ARBA" id="ARBA00023015"/>
    </source>
</evidence>
<dbReference type="PANTHER" id="PTHR30265">
    <property type="entry name" value="RHO-INTERACTING TRANSCRIPTION TERMINATION FACTOR NUSG"/>
    <property type="match status" value="1"/>
</dbReference>
<dbReference type="PRINTS" id="PR00338">
    <property type="entry name" value="NUSGTNSCPFCT"/>
</dbReference>
<dbReference type="SMART" id="SM00739">
    <property type="entry name" value="KOW"/>
    <property type="match status" value="1"/>
</dbReference>
<dbReference type="InterPro" id="IPR043425">
    <property type="entry name" value="NusG-like"/>
</dbReference>
<evidence type="ECO:0000259" key="8">
    <source>
        <dbReference type="SMART" id="SM00738"/>
    </source>
</evidence>
<proteinExistence type="inferred from homology"/>
<dbReference type="InterPro" id="IPR006645">
    <property type="entry name" value="NGN-like_dom"/>
</dbReference>
<dbReference type="Proteomes" id="UP000231019">
    <property type="component" value="Unassembled WGS sequence"/>
</dbReference>
<gene>
    <name evidence="5" type="primary">nusG</name>
    <name evidence="10" type="ORF">COW36_10835</name>
</gene>
<feature type="domain" description="NusG-like N-terminal" evidence="8">
    <location>
        <begin position="10"/>
        <end position="118"/>
    </location>
</feature>
<name>A0A2M7G591_9BACT</name>
<dbReference type="Gene3D" id="2.30.30.30">
    <property type="match status" value="1"/>
</dbReference>
<evidence type="ECO:0000256" key="6">
    <source>
        <dbReference type="NCBIfam" id="TIGR00922"/>
    </source>
</evidence>
<dbReference type="PROSITE" id="PS01014">
    <property type="entry name" value="NUSG"/>
    <property type="match status" value="1"/>
</dbReference>
<dbReference type="InterPro" id="IPR047050">
    <property type="entry name" value="NGN"/>
</dbReference>
<dbReference type="InterPro" id="IPR008991">
    <property type="entry name" value="Translation_prot_SH3-like_sf"/>
</dbReference>
<dbReference type="CDD" id="cd06091">
    <property type="entry name" value="KOW_NusG"/>
    <property type="match status" value="1"/>
</dbReference>
<keyword evidence="1 5" id="KW-0806">Transcription termination</keyword>
<comment type="function">
    <text evidence="5 7">Participates in transcription elongation, termination and antitermination.</text>
</comment>
<evidence type="ECO:0000313" key="11">
    <source>
        <dbReference type="Proteomes" id="UP000231019"/>
    </source>
</evidence>
<protein>
    <recommendedName>
        <fullName evidence="5 6">Transcription termination/antitermination protein NusG</fullName>
    </recommendedName>
</protein>
<dbReference type="InterPro" id="IPR001062">
    <property type="entry name" value="Transcrpt_antiterm_NusG"/>
</dbReference>
<dbReference type="InterPro" id="IPR036735">
    <property type="entry name" value="NGN_dom_sf"/>
</dbReference>
<dbReference type="AlphaFoldDB" id="A0A2M7G591"/>